<keyword evidence="2" id="KW-1185">Reference proteome</keyword>
<dbReference type="InParanoid" id="A0A3N7F4G2"/>
<protein>
    <submittedName>
        <fullName evidence="1">Uncharacterized protein</fullName>
    </submittedName>
</protein>
<dbReference type="EMBL" id="CM009295">
    <property type="protein sequence ID" value="RQO92073.1"/>
    <property type="molecule type" value="Genomic_DNA"/>
</dbReference>
<name>A0A3N7F4G2_POPTR</name>
<organism evidence="1 2">
    <name type="scientific">Populus trichocarpa</name>
    <name type="common">Western balsam poplar</name>
    <name type="synonym">Populus balsamifera subsp. trichocarpa</name>
    <dbReference type="NCBI Taxonomy" id="3694"/>
    <lineage>
        <taxon>Eukaryota</taxon>
        <taxon>Viridiplantae</taxon>
        <taxon>Streptophyta</taxon>
        <taxon>Embryophyta</taxon>
        <taxon>Tracheophyta</taxon>
        <taxon>Spermatophyta</taxon>
        <taxon>Magnoliopsida</taxon>
        <taxon>eudicotyledons</taxon>
        <taxon>Gunneridae</taxon>
        <taxon>Pentapetalae</taxon>
        <taxon>rosids</taxon>
        <taxon>fabids</taxon>
        <taxon>Malpighiales</taxon>
        <taxon>Salicaceae</taxon>
        <taxon>Saliceae</taxon>
        <taxon>Populus</taxon>
    </lineage>
</organism>
<gene>
    <name evidence="1" type="ORF">POPTR_006G227150</name>
</gene>
<proteinExistence type="predicted"/>
<sequence>MLPAQPLLSDSNINCILGRGNILRIVSVFGLSEMKSSYIRLLITVCFDRSGISFSGARYANPLFLHLTQREEKRKPFGAMWVGGHCRKFYIWPFSVNISVKEPDGHACEL</sequence>
<evidence type="ECO:0000313" key="2">
    <source>
        <dbReference type="Proteomes" id="UP000006729"/>
    </source>
</evidence>
<accession>A0A3N7F4G2</accession>
<reference evidence="1 2" key="1">
    <citation type="journal article" date="2006" name="Science">
        <title>The genome of black cottonwood, Populus trichocarpa (Torr. &amp; Gray).</title>
        <authorList>
            <person name="Tuskan G.A."/>
            <person name="Difazio S."/>
            <person name="Jansson S."/>
            <person name="Bohlmann J."/>
            <person name="Grigoriev I."/>
            <person name="Hellsten U."/>
            <person name="Putnam N."/>
            <person name="Ralph S."/>
            <person name="Rombauts S."/>
            <person name="Salamov A."/>
            <person name="Schein J."/>
            <person name="Sterck L."/>
            <person name="Aerts A."/>
            <person name="Bhalerao R.R."/>
            <person name="Bhalerao R.P."/>
            <person name="Blaudez D."/>
            <person name="Boerjan W."/>
            <person name="Brun A."/>
            <person name="Brunner A."/>
            <person name="Busov V."/>
            <person name="Campbell M."/>
            <person name="Carlson J."/>
            <person name="Chalot M."/>
            <person name="Chapman J."/>
            <person name="Chen G.L."/>
            <person name="Cooper D."/>
            <person name="Coutinho P.M."/>
            <person name="Couturier J."/>
            <person name="Covert S."/>
            <person name="Cronk Q."/>
            <person name="Cunningham R."/>
            <person name="Davis J."/>
            <person name="Degroeve S."/>
            <person name="Dejardin A."/>
            <person name="Depamphilis C."/>
            <person name="Detter J."/>
            <person name="Dirks B."/>
            <person name="Dubchak I."/>
            <person name="Duplessis S."/>
            <person name="Ehlting J."/>
            <person name="Ellis B."/>
            <person name="Gendler K."/>
            <person name="Goodstein D."/>
            <person name="Gribskov M."/>
            <person name="Grimwood J."/>
            <person name="Groover A."/>
            <person name="Gunter L."/>
            <person name="Hamberger B."/>
            <person name="Heinze B."/>
            <person name="Helariutta Y."/>
            <person name="Henrissat B."/>
            <person name="Holligan D."/>
            <person name="Holt R."/>
            <person name="Huang W."/>
            <person name="Islam-Faridi N."/>
            <person name="Jones S."/>
            <person name="Jones-Rhoades M."/>
            <person name="Jorgensen R."/>
            <person name="Joshi C."/>
            <person name="Kangasjarvi J."/>
            <person name="Karlsson J."/>
            <person name="Kelleher C."/>
            <person name="Kirkpatrick R."/>
            <person name="Kirst M."/>
            <person name="Kohler A."/>
            <person name="Kalluri U."/>
            <person name="Larimer F."/>
            <person name="Leebens-Mack J."/>
            <person name="Leple J.C."/>
            <person name="Locascio P."/>
            <person name="Lou Y."/>
            <person name="Lucas S."/>
            <person name="Martin F."/>
            <person name="Montanini B."/>
            <person name="Napoli C."/>
            <person name="Nelson D.R."/>
            <person name="Nelson C."/>
            <person name="Nieminen K."/>
            <person name="Nilsson O."/>
            <person name="Pereda V."/>
            <person name="Peter G."/>
            <person name="Philippe R."/>
            <person name="Pilate G."/>
            <person name="Poliakov A."/>
            <person name="Razumovskaya J."/>
            <person name="Richardson P."/>
            <person name="Rinaldi C."/>
            <person name="Ritland K."/>
            <person name="Rouze P."/>
            <person name="Ryaboy D."/>
            <person name="Schmutz J."/>
            <person name="Schrader J."/>
            <person name="Segerman B."/>
            <person name="Shin H."/>
            <person name="Siddiqui A."/>
            <person name="Sterky F."/>
            <person name="Terry A."/>
            <person name="Tsai C.J."/>
            <person name="Uberbacher E."/>
            <person name="Unneberg P."/>
            <person name="Vahala J."/>
            <person name="Wall K."/>
            <person name="Wessler S."/>
            <person name="Yang G."/>
            <person name="Yin T."/>
            <person name="Douglas C."/>
            <person name="Marra M."/>
            <person name="Sandberg G."/>
            <person name="Van de Peer Y."/>
            <person name="Rokhsar D."/>
        </authorList>
    </citation>
    <scope>NUCLEOTIDE SEQUENCE [LARGE SCALE GENOMIC DNA]</scope>
    <source>
        <strain evidence="2">cv. Nisqually</strain>
    </source>
</reference>
<dbReference type="Proteomes" id="UP000006729">
    <property type="component" value="Chromosome 6"/>
</dbReference>
<evidence type="ECO:0000313" key="1">
    <source>
        <dbReference type="EMBL" id="RQO92073.1"/>
    </source>
</evidence>
<dbReference type="AlphaFoldDB" id="A0A3N7F4G2"/>